<dbReference type="Gene3D" id="2.60.40.1080">
    <property type="match status" value="1"/>
</dbReference>
<proteinExistence type="predicted"/>
<dbReference type="CDD" id="cd05379">
    <property type="entry name" value="CAP_bacterial"/>
    <property type="match status" value="1"/>
</dbReference>
<dbReference type="Pfam" id="PF00395">
    <property type="entry name" value="SLH"/>
    <property type="match status" value="2"/>
</dbReference>
<dbReference type="RefSeq" id="WP_087443107.1">
    <property type="nucleotide sequence ID" value="NZ_CABMNB010000030.1"/>
</dbReference>
<dbReference type="Proteomes" id="UP001209276">
    <property type="component" value="Unassembled WGS sequence"/>
</dbReference>
<evidence type="ECO:0000313" key="4">
    <source>
        <dbReference type="EMBL" id="QDM45735.1"/>
    </source>
</evidence>
<dbReference type="Proteomes" id="UP000315377">
    <property type="component" value="Chromosome"/>
</dbReference>
<dbReference type="InterPro" id="IPR001119">
    <property type="entry name" value="SLH_dom"/>
</dbReference>
<evidence type="ECO:0000313" key="5">
    <source>
        <dbReference type="Proteomes" id="UP000315377"/>
    </source>
</evidence>
<protein>
    <submittedName>
        <fullName evidence="3">S-layer homology domain-containing protein</fullName>
    </submittedName>
    <submittedName>
        <fullName evidence="4">S-layer protein</fullName>
    </submittedName>
</protein>
<dbReference type="GeneID" id="76998506"/>
<accession>A0AAP9DXG5</accession>
<feature type="domain" description="SLH" evidence="2">
    <location>
        <begin position="485"/>
        <end position="548"/>
    </location>
</feature>
<dbReference type="PROSITE" id="PS51272">
    <property type="entry name" value="SLH"/>
    <property type="match status" value="2"/>
</dbReference>
<reference evidence="4 5" key="1">
    <citation type="submission" date="2019-07" db="EMBL/GenBank/DDBJ databases">
        <title>Paenibacillus thiaminolyticus NRRL B-4156.</title>
        <authorList>
            <person name="Hehnly C."/>
            <person name="Zhang L."/>
        </authorList>
    </citation>
    <scope>NUCLEOTIDE SEQUENCE [LARGE SCALE GENOMIC DNA]</scope>
    <source>
        <strain evidence="4 5">NRRL B-4156</strain>
    </source>
</reference>
<keyword evidence="6" id="KW-1185">Reference proteome</keyword>
<name>A0AAP9DXG5_PANTH</name>
<dbReference type="EMBL" id="JAMDMM010000009">
    <property type="protein sequence ID" value="MCY9606214.1"/>
    <property type="molecule type" value="Genomic_DNA"/>
</dbReference>
<sequence>MKWLGKTMLAALAALTSWVWMSSGNAYAASHDVQAALANRTKQEISSRWLQYKPMGVYNEYMKQKDIYEVMPKASVPYAPGKLKPEYIADGVNATNVARYLAGLPDDIQPDWELQPQQQAAALVNAANNMLSHYPVQPPGMEETLYKLGEKGTRASNISAGRSTFYESVIEGYMSDSGTSNIDRVGHRRWILNPAMSKTMFGIAYTSEGYPYSAMYALDKGRTQQVKYEYISWPASGYFPEEIFAPNDPWSISLNVEQYDNSRTNEIEVTLIRERDGKRWVFDQRDTDKEGKYFHVDTNYYGIPYNITFRPDGIERFQDDDRFHVKINGIYDKSGQAAVIEYDTIFFDMVPEVSLRATSLLLQPGEKAKLNYRRSSGDPKMANVQFAVDDPKIASIDEEGYITGKNPGTTQLAIRNYFQEGSWIEVEVRESAKGDAVSSWALPGYQQAKSNGIIPLNLDHAYQLPITRSDFAKLTVKLCENVLGTPLAQGTAPFQDTKNADIAKAYTNGLMNGTSKTKFTPSGSITRQQAATLLMNAHALLSERTGQSASALEAAKPAFADDALIASWAKENVYKAVSLALMSGADGQKFNPDGVLTYEQTFVLLNNLFEKFADAEA</sequence>
<dbReference type="EMBL" id="CP041405">
    <property type="protein sequence ID" value="QDM45735.1"/>
    <property type="molecule type" value="Genomic_DNA"/>
</dbReference>
<dbReference type="AlphaFoldDB" id="A0AAP9DXG5"/>
<dbReference type="SUPFAM" id="SSF49373">
    <property type="entry name" value="Invasin/intimin cell-adhesion fragments"/>
    <property type="match status" value="1"/>
</dbReference>
<organism evidence="4 5">
    <name type="scientific">Paenibacillus thiaminolyticus</name>
    <name type="common">Bacillus thiaminolyticus</name>
    <dbReference type="NCBI Taxonomy" id="49283"/>
    <lineage>
        <taxon>Bacteria</taxon>
        <taxon>Bacillati</taxon>
        <taxon>Bacillota</taxon>
        <taxon>Bacilli</taxon>
        <taxon>Bacillales</taxon>
        <taxon>Paenibacillaceae</taxon>
        <taxon>Paenibacillus</taxon>
    </lineage>
</organism>
<keyword evidence="1" id="KW-0732">Signal</keyword>
<reference evidence="3 6" key="2">
    <citation type="submission" date="2022-05" db="EMBL/GenBank/DDBJ databases">
        <title>Genome Sequencing of Bee-Associated Microbes.</title>
        <authorList>
            <person name="Dunlap C."/>
        </authorList>
    </citation>
    <scope>NUCLEOTIDE SEQUENCE [LARGE SCALE GENOMIC DNA]</scope>
    <source>
        <strain evidence="3 6">NRRL B-14613</strain>
    </source>
</reference>
<evidence type="ECO:0000313" key="6">
    <source>
        <dbReference type="Proteomes" id="UP001209276"/>
    </source>
</evidence>
<feature type="signal peptide" evidence="1">
    <location>
        <begin position="1"/>
        <end position="28"/>
    </location>
</feature>
<gene>
    <name evidence="4" type="ORF">FLT43_21335</name>
    <name evidence="3" type="ORF">M5W83_03430</name>
</gene>
<evidence type="ECO:0000259" key="2">
    <source>
        <dbReference type="PROSITE" id="PS51272"/>
    </source>
</evidence>
<feature type="chain" id="PRO_5042944148" evidence="1">
    <location>
        <begin position="29"/>
        <end position="617"/>
    </location>
</feature>
<evidence type="ECO:0000313" key="3">
    <source>
        <dbReference type="EMBL" id="MCY9606214.1"/>
    </source>
</evidence>
<dbReference type="InterPro" id="IPR008964">
    <property type="entry name" value="Invasin/intimin_cell_adhesion"/>
</dbReference>
<evidence type="ECO:0000256" key="1">
    <source>
        <dbReference type="SAM" id="SignalP"/>
    </source>
</evidence>
<dbReference type="InterPro" id="IPR035940">
    <property type="entry name" value="CAP_sf"/>
</dbReference>
<feature type="domain" description="SLH" evidence="2">
    <location>
        <begin position="556"/>
        <end position="617"/>
    </location>
</feature>
<dbReference type="Gene3D" id="3.40.33.10">
    <property type="entry name" value="CAP"/>
    <property type="match status" value="1"/>
</dbReference>